<keyword evidence="3" id="KW-1185">Reference proteome</keyword>
<dbReference type="KEGG" id="gni:GNIT_1183"/>
<dbReference type="InterPro" id="IPR006059">
    <property type="entry name" value="SBP"/>
</dbReference>
<dbReference type="eggNOG" id="COG0687">
    <property type="taxonomic scope" value="Bacteria"/>
</dbReference>
<dbReference type="PANTHER" id="PTHR30222:SF17">
    <property type="entry name" value="SPERMIDINE_PUTRESCINE-BINDING PERIPLASMIC PROTEIN"/>
    <property type="match status" value="1"/>
</dbReference>
<organism evidence="2 3">
    <name type="scientific">Glaciecola nitratireducens (strain JCM 12485 / KCTC 12276 / FR1064)</name>
    <dbReference type="NCBI Taxonomy" id="1085623"/>
    <lineage>
        <taxon>Bacteria</taxon>
        <taxon>Pseudomonadati</taxon>
        <taxon>Pseudomonadota</taxon>
        <taxon>Gammaproteobacteria</taxon>
        <taxon>Alteromonadales</taxon>
        <taxon>Alteromonadaceae</taxon>
        <taxon>Brumicola</taxon>
    </lineage>
</organism>
<evidence type="ECO:0000313" key="2">
    <source>
        <dbReference type="EMBL" id="AEP29310.1"/>
    </source>
</evidence>
<evidence type="ECO:0000256" key="1">
    <source>
        <dbReference type="ARBA" id="ARBA00022729"/>
    </source>
</evidence>
<sequence>MTKPFVTKPVNNEAPMSKDRRNALKSVAKIGAIAASMPLSTFAIGQSKPKLRILGTHVTLQEELRTKAMQDLGIDLVFEPKGSAAVLQKAAMSPNSFDLYEQWSNSINVLWRSGSIQAIDKRRITHWDEINTLTKTGKITPNANFGAGDAPYKLLHIQKDQSLGNNDTNSISFLPYVHNVDSFGYNTEVIARGTPYETESWGWLLDKKYSGKVAVINAPSIGLFDLALSAQAQGLVAFNDIGAMTKEELNKLFDVLIKYKQEGHFSGFWTSVPESVRFMKTKRVVIESMFSPAVSSLNGQGVPVTFAAPKEGYRGWHGVMCLSSQTKGRMQDVAYEYMNWWLSGWPGAFIARQGYYISNPQRSQQYLSQAEFDYWYQGKAASENLNGTDGKISVHKGDIRTGGSYERRFENVAVWNTIMPTYEYSVEKWYEFLSA</sequence>
<dbReference type="Gene3D" id="3.40.190.10">
    <property type="entry name" value="Periplasmic binding protein-like II"/>
    <property type="match status" value="2"/>
</dbReference>
<dbReference type="Pfam" id="PF13416">
    <property type="entry name" value="SBP_bac_8"/>
    <property type="match status" value="1"/>
</dbReference>
<name>G4QKB1_GLANF</name>
<dbReference type="EMBL" id="CP003060">
    <property type="protein sequence ID" value="AEP29310.1"/>
    <property type="molecule type" value="Genomic_DNA"/>
</dbReference>
<dbReference type="SUPFAM" id="SSF53850">
    <property type="entry name" value="Periplasmic binding protein-like II"/>
    <property type="match status" value="1"/>
</dbReference>
<gene>
    <name evidence="2" type="ordered locus">GNIT_1183</name>
</gene>
<evidence type="ECO:0000313" key="3">
    <source>
        <dbReference type="Proteomes" id="UP000009282"/>
    </source>
</evidence>
<dbReference type="PANTHER" id="PTHR30222">
    <property type="entry name" value="SPERMIDINE/PUTRESCINE-BINDING PERIPLASMIC PROTEIN"/>
    <property type="match status" value="1"/>
</dbReference>
<reference evidence="2 3" key="1">
    <citation type="journal article" date="2011" name="J. Bacteriol.">
        <title>Complete genome sequence of seawater bacterium Glaciecola nitratireducens FR1064T.</title>
        <authorList>
            <person name="Bian F."/>
            <person name="Qin Q.L."/>
            <person name="Xie B.B."/>
            <person name="Shu Y.L."/>
            <person name="Zhang X.Y."/>
            <person name="Yu Y."/>
            <person name="Chen B."/>
            <person name="Chen X.L."/>
            <person name="Zhou B.C."/>
            <person name="Zhang Y.Z."/>
        </authorList>
    </citation>
    <scope>NUCLEOTIDE SEQUENCE [LARGE SCALE GENOMIC DNA]</scope>
    <source>
        <strain evidence="3">JCM 12485 / KCTC 12276 / FR1064</strain>
    </source>
</reference>
<keyword evidence="1" id="KW-0732">Signal</keyword>
<dbReference type="HOGENOM" id="CLU_053523_0_0_6"/>
<proteinExistence type="predicted"/>
<protein>
    <submittedName>
        <fullName evidence="2">Putative spermidine/putrescine transport system substrate-binding protein</fullName>
    </submittedName>
</protein>
<dbReference type="RefSeq" id="WP_014108184.1">
    <property type="nucleotide sequence ID" value="NC_016041.1"/>
</dbReference>
<dbReference type="AlphaFoldDB" id="G4QKB1"/>
<dbReference type="STRING" id="1085623.GNIT_1183"/>
<dbReference type="Proteomes" id="UP000009282">
    <property type="component" value="Chromosome"/>
</dbReference>
<accession>G4QKB1</accession>